<sequence length="80" mass="8714">MRAKLGWISIGLMVLTFLVLFTFPINGFWGDAILIGGLVLALLAAIFSNRGIGKMLAFILMIVLLILFVLSVLNFLGIFA</sequence>
<dbReference type="EMBL" id="LNQL01000006">
    <property type="protein sequence ID" value="KSU47897.1"/>
    <property type="molecule type" value="Genomic_DNA"/>
</dbReference>
<feature type="transmembrane region" description="Helical" evidence="1">
    <location>
        <begin position="5"/>
        <end position="23"/>
    </location>
</feature>
<evidence type="ECO:0000313" key="3">
    <source>
        <dbReference type="EMBL" id="KTR27662.1"/>
    </source>
</evidence>
<dbReference type="RefSeq" id="WP_035397490.1">
    <property type="nucleotide sequence ID" value="NZ_FMYN01000006.1"/>
</dbReference>
<comment type="caution">
    <text evidence="2">The sequence shown here is derived from an EMBL/GenBank/DDBJ whole genome shotgun (WGS) entry which is preliminary data.</text>
</comment>
<evidence type="ECO:0000313" key="5">
    <source>
        <dbReference type="Proteomes" id="UP000072605"/>
    </source>
</evidence>
<evidence type="ECO:0000313" key="4">
    <source>
        <dbReference type="Proteomes" id="UP000053797"/>
    </source>
</evidence>
<gene>
    <name evidence="2" type="ORF">AS033_14650</name>
    <name evidence="3" type="ORF">RSA11_03050</name>
</gene>
<reference evidence="2 4" key="1">
    <citation type="journal article" date="2015" name="Int. J. Syst. Evol. Microbiol.">
        <title>Exiguobacterium enclense sp. nov., isolated from sediment.</title>
        <authorList>
            <person name="Dastager S.G."/>
            <person name="Mawlankar R."/>
            <person name="Sonalkar V.V."/>
            <person name="Thorat M.N."/>
            <person name="Mual P."/>
            <person name="Verma A."/>
            <person name="Krishnamurthi S."/>
            <person name="Tang S.K."/>
            <person name="Li W.J."/>
        </authorList>
    </citation>
    <scope>NUCLEOTIDE SEQUENCE [LARGE SCALE GENOMIC DNA]</scope>
    <source>
        <strain evidence="2 4">NIO-1109</strain>
    </source>
</reference>
<evidence type="ECO:0000256" key="1">
    <source>
        <dbReference type="SAM" id="Phobius"/>
    </source>
</evidence>
<organism evidence="2 4">
    <name type="scientific">Exiguobacterium indicum</name>
    <dbReference type="NCBI Taxonomy" id="296995"/>
    <lineage>
        <taxon>Bacteria</taxon>
        <taxon>Bacillati</taxon>
        <taxon>Bacillota</taxon>
        <taxon>Bacilli</taxon>
        <taxon>Bacillales</taxon>
        <taxon>Bacillales Family XII. Incertae Sedis</taxon>
        <taxon>Exiguobacterium</taxon>
    </lineage>
</organism>
<dbReference type="Proteomes" id="UP000053797">
    <property type="component" value="Unassembled WGS sequence"/>
</dbReference>
<keyword evidence="1" id="KW-1133">Transmembrane helix</keyword>
<evidence type="ECO:0000313" key="2">
    <source>
        <dbReference type="EMBL" id="KSU47897.1"/>
    </source>
</evidence>
<feature type="transmembrane region" description="Helical" evidence="1">
    <location>
        <begin position="29"/>
        <end position="48"/>
    </location>
</feature>
<accession>A0A0V8GC95</accession>
<dbReference type="GeneID" id="90836646"/>
<keyword evidence="1" id="KW-0812">Transmembrane</keyword>
<dbReference type="Proteomes" id="UP000072605">
    <property type="component" value="Unassembled WGS sequence"/>
</dbReference>
<keyword evidence="1" id="KW-0472">Membrane</keyword>
<feature type="transmembrane region" description="Helical" evidence="1">
    <location>
        <begin position="55"/>
        <end position="79"/>
    </location>
</feature>
<reference evidence="3 5" key="2">
    <citation type="journal article" date="2016" name="Front. Microbiol.">
        <title>Genomic Resource of Rice Seed Associated Bacteria.</title>
        <authorList>
            <person name="Midha S."/>
            <person name="Bansal K."/>
            <person name="Sharma S."/>
            <person name="Kumar N."/>
            <person name="Patil P.P."/>
            <person name="Chaudhry V."/>
            <person name="Patil P.B."/>
        </authorList>
    </citation>
    <scope>NUCLEOTIDE SEQUENCE [LARGE SCALE GENOMIC DNA]</scope>
    <source>
        <strain evidence="3 5">RSA11</strain>
    </source>
</reference>
<proteinExistence type="predicted"/>
<dbReference type="AlphaFoldDB" id="A0A0V8GC95"/>
<protein>
    <submittedName>
        <fullName evidence="2">Uncharacterized protein</fullName>
    </submittedName>
</protein>
<dbReference type="EMBL" id="LDQV01000012">
    <property type="protein sequence ID" value="KTR27662.1"/>
    <property type="molecule type" value="Genomic_DNA"/>
</dbReference>
<name>A0A0V8GC95_9BACL</name>